<protein>
    <submittedName>
        <fullName evidence="2">Uncharacterized protein</fullName>
    </submittedName>
</protein>
<organism evidence="2">
    <name type="scientific">marine sediment metagenome</name>
    <dbReference type="NCBI Taxonomy" id="412755"/>
    <lineage>
        <taxon>unclassified sequences</taxon>
        <taxon>metagenomes</taxon>
        <taxon>ecological metagenomes</taxon>
    </lineage>
</organism>
<proteinExistence type="predicted"/>
<accession>X0WVZ4</accession>
<dbReference type="AlphaFoldDB" id="X0WVZ4"/>
<dbReference type="EMBL" id="BARS01030993">
    <property type="protein sequence ID" value="GAG27367.1"/>
    <property type="molecule type" value="Genomic_DNA"/>
</dbReference>
<keyword evidence="1" id="KW-0472">Membrane</keyword>
<gene>
    <name evidence="2" type="ORF">S01H1_48273</name>
</gene>
<sequence length="104" mass="11900">MLIFTDQEKQQASIKMFEVVLERIRLANSEGSVRSITRRVIAVMFTGVFLLMLVAAAGLYPWFEEWATHIFKCSMVLKNAIIAIIIFYFGSYGLGYILEKKGKK</sequence>
<comment type="caution">
    <text evidence="2">The sequence shown here is derived from an EMBL/GenBank/DDBJ whole genome shotgun (WGS) entry which is preliminary data.</text>
</comment>
<evidence type="ECO:0000313" key="2">
    <source>
        <dbReference type="EMBL" id="GAG27367.1"/>
    </source>
</evidence>
<evidence type="ECO:0000256" key="1">
    <source>
        <dbReference type="SAM" id="Phobius"/>
    </source>
</evidence>
<keyword evidence="1" id="KW-0812">Transmembrane</keyword>
<reference evidence="2" key="1">
    <citation type="journal article" date="2014" name="Front. Microbiol.">
        <title>High frequency of phylogenetically diverse reductive dehalogenase-homologous genes in deep subseafloor sedimentary metagenomes.</title>
        <authorList>
            <person name="Kawai M."/>
            <person name="Futagami T."/>
            <person name="Toyoda A."/>
            <person name="Takaki Y."/>
            <person name="Nishi S."/>
            <person name="Hori S."/>
            <person name="Arai W."/>
            <person name="Tsubouchi T."/>
            <person name="Morono Y."/>
            <person name="Uchiyama I."/>
            <person name="Ito T."/>
            <person name="Fujiyama A."/>
            <person name="Inagaki F."/>
            <person name="Takami H."/>
        </authorList>
    </citation>
    <scope>NUCLEOTIDE SEQUENCE</scope>
    <source>
        <strain evidence="2">Expedition CK06-06</strain>
    </source>
</reference>
<keyword evidence="1" id="KW-1133">Transmembrane helix</keyword>
<name>X0WVZ4_9ZZZZ</name>
<feature type="transmembrane region" description="Helical" evidence="1">
    <location>
        <begin position="80"/>
        <end position="98"/>
    </location>
</feature>
<feature type="transmembrane region" description="Helical" evidence="1">
    <location>
        <begin position="40"/>
        <end position="60"/>
    </location>
</feature>